<accession>A0A9P7KMV4</accession>
<feature type="region of interest" description="Disordered" evidence="1">
    <location>
        <begin position="149"/>
        <end position="174"/>
    </location>
</feature>
<evidence type="ECO:0000313" key="2">
    <source>
        <dbReference type="EMBL" id="KAG5654180.1"/>
    </source>
</evidence>
<keyword evidence="3" id="KW-1185">Reference proteome</keyword>
<proteinExistence type="predicted"/>
<gene>
    <name evidence="2" type="ORF">H0H81_006562</name>
</gene>
<evidence type="ECO:0000313" key="3">
    <source>
        <dbReference type="Proteomes" id="UP000717328"/>
    </source>
</evidence>
<dbReference type="EMBL" id="JABCKI010000017">
    <property type="protein sequence ID" value="KAG5654180.1"/>
    <property type="molecule type" value="Genomic_DNA"/>
</dbReference>
<dbReference type="AlphaFoldDB" id="A0A9P7KMV4"/>
<reference evidence="2" key="1">
    <citation type="submission" date="2021-02" db="EMBL/GenBank/DDBJ databases">
        <authorList>
            <person name="Nieuwenhuis M."/>
            <person name="Van De Peppel L.J.J."/>
        </authorList>
    </citation>
    <scope>NUCLEOTIDE SEQUENCE</scope>
    <source>
        <strain evidence="2">D49</strain>
    </source>
</reference>
<reference evidence="2" key="2">
    <citation type="submission" date="2021-10" db="EMBL/GenBank/DDBJ databases">
        <title>Phylogenomics reveals ancestral predisposition of the termite-cultivated fungus Termitomyces towards a domesticated lifestyle.</title>
        <authorList>
            <person name="Auxier B."/>
            <person name="Grum-Grzhimaylo A."/>
            <person name="Cardenas M.E."/>
            <person name="Lodge J.D."/>
            <person name="Laessoe T."/>
            <person name="Pedersen O."/>
            <person name="Smith M.E."/>
            <person name="Kuyper T.W."/>
            <person name="Franco-Molano E.A."/>
            <person name="Baroni T.J."/>
            <person name="Aanen D.K."/>
        </authorList>
    </citation>
    <scope>NUCLEOTIDE SEQUENCE</scope>
    <source>
        <strain evidence="2">D49</strain>
    </source>
</reference>
<sequence length="347" mass="38119">MPPDTTRAASSKRSQRKVTEEELKDIELKRIRGILSAGQGTRFILADTEHLHKKIADMSHRIRQLEDALAIIQATVSDQRHPLLEDELLKVKFGPEATDGHQQTSSPTRLDQKITQSIDALGTLTLGDAGEVKYFGRSAGSETLMVAGEDWDDDNETETEASDENDDSSSRTLSPEVASIGNLFPSQGKRSCTKTLPLLEAQLPTQERAWALGESYLLHAANFFRPIKREELFESFLPGIYNAARAPDPANEGEQLKNTPHALATLFFLFAMGALLDLSLPAFNDEAEHYYDLGRTALSLRPVFDAPQVDTIQALGLMATYHCLAGKKYSRDSAVSPSTSIISCGIS</sequence>
<evidence type="ECO:0000256" key="1">
    <source>
        <dbReference type="SAM" id="MobiDB-lite"/>
    </source>
</evidence>
<name>A0A9P7KMV4_9AGAR</name>
<evidence type="ECO:0008006" key="4">
    <source>
        <dbReference type="Google" id="ProtNLM"/>
    </source>
</evidence>
<dbReference type="Proteomes" id="UP000717328">
    <property type="component" value="Unassembled WGS sequence"/>
</dbReference>
<feature type="compositionally biased region" description="Acidic residues" evidence="1">
    <location>
        <begin position="149"/>
        <end position="167"/>
    </location>
</feature>
<comment type="caution">
    <text evidence="2">The sequence shown here is derived from an EMBL/GenBank/DDBJ whole genome shotgun (WGS) entry which is preliminary data.</text>
</comment>
<protein>
    <recommendedName>
        <fullName evidence="4">Transcription factor domain-containing protein</fullName>
    </recommendedName>
</protein>
<dbReference type="OrthoDB" id="424974at2759"/>
<organism evidence="2 3">
    <name type="scientific">Sphagnurus paluster</name>
    <dbReference type="NCBI Taxonomy" id="117069"/>
    <lineage>
        <taxon>Eukaryota</taxon>
        <taxon>Fungi</taxon>
        <taxon>Dikarya</taxon>
        <taxon>Basidiomycota</taxon>
        <taxon>Agaricomycotina</taxon>
        <taxon>Agaricomycetes</taxon>
        <taxon>Agaricomycetidae</taxon>
        <taxon>Agaricales</taxon>
        <taxon>Tricholomatineae</taxon>
        <taxon>Lyophyllaceae</taxon>
        <taxon>Sphagnurus</taxon>
    </lineage>
</organism>
<dbReference type="CDD" id="cd12148">
    <property type="entry name" value="fungal_TF_MHR"/>
    <property type="match status" value="1"/>
</dbReference>